<gene>
    <name evidence="1" type="ORF">HPB47_009962</name>
</gene>
<proteinExistence type="predicted"/>
<protein>
    <submittedName>
        <fullName evidence="1">Uncharacterized protein</fullName>
    </submittedName>
</protein>
<dbReference type="EMBL" id="JABSTQ010011313">
    <property type="protein sequence ID" value="KAG0412899.1"/>
    <property type="molecule type" value="Genomic_DNA"/>
</dbReference>
<evidence type="ECO:0000313" key="2">
    <source>
        <dbReference type="Proteomes" id="UP000805193"/>
    </source>
</evidence>
<dbReference type="Proteomes" id="UP000805193">
    <property type="component" value="Unassembled WGS sequence"/>
</dbReference>
<accession>A0AC60P0K0</accession>
<name>A0AC60P0K0_IXOPE</name>
<reference evidence="1 2" key="1">
    <citation type="journal article" date="2020" name="Cell">
        <title>Large-Scale Comparative Analyses of Tick Genomes Elucidate Their Genetic Diversity and Vector Capacities.</title>
        <authorList>
            <consortium name="Tick Genome and Microbiome Consortium (TIGMIC)"/>
            <person name="Jia N."/>
            <person name="Wang J."/>
            <person name="Shi W."/>
            <person name="Du L."/>
            <person name="Sun Y."/>
            <person name="Zhan W."/>
            <person name="Jiang J.F."/>
            <person name="Wang Q."/>
            <person name="Zhang B."/>
            <person name="Ji P."/>
            <person name="Bell-Sakyi L."/>
            <person name="Cui X.M."/>
            <person name="Yuan T.T."/>
            <person name="Jiang B.G."/>
            <person name="Yang W.F."/>
            <person name="Lam T.T."/>
            <person name="Chang Q.C."/>
            <person name="Ding S.J."/>
            <person name="Wang X.J."/>
            <person name="Zhu J.G."/>
            <person name="Ruan X.D."/>
            <person name="Zhao L."/>
            <person name="Wei J.T."/>
            <person name="Ye R.Z."/>
            <person name="Que T.C."/>
            <person name="Du C.H."/>
            <person name="Zhou Y.H."/>
            <person name="Cheng J.X."/>
            <person name="Dai P.F."/>
            <person name="Guo W.B."/>
            <person name="Han X.H."/>
            <person name="Huang E.J."/>
            <person name="Li L.F."/>
            <person name="Wei W."/>
            <person name="Gao Y.C."/>
            <person name="Liu J.Z."/>
            <person name="Shao H.Z."/>
            <person name="Wang X."/>
            <person name="Wang C.C."/>
            <person name="Yang T.C."/>
            <person name="Huo Q.B."/>
            <person name="Li W."/>
            <person name="Chen H.Y."/>
            <person name="Chen S.E."/>
            <person name="Zhou L.G."/>
            <person name="Ni X.B."/>
            <person name="Tian J.H."/>
            <person name="Sheng Y."/>
            <person name="Liu T."/>
            <person name="Pan Y.S."/>
            <person name="Xia L.Y."/>
            <person name="Li J."/>
            <person name="Zhao F."/>
            <person name="Cao W.C."/>
        </authorList>
    </citation>
    <scope>NUCLEOTIDE SEQUENCE [LARGE SCALE GENOMIC DNA]</scope>
    <source>
        <strain evidence="1">Iper-2018</strain>
    </source>
</reference>
<evidence type="ECO:0000313" key="1">
    <source>
        <dbReference type="EMBL" id="KAG0412899.1"/>
    </source>
</evidence>
<sequence length="99" mass="10881">MKERPLTELRASRGGRSAAAAAEVISPVSCVAPSWALAHPDEGLRRLRSCRYSARVSARCCRLAGSLPFERPEDLLDGPKLLILVIALRSCLKPRRNRS</sequence>
<keyword evidence="2" id="KW-1185">Reference proteome</keyword>
<comment type="caution">
    <text evidence="1">The sequence shown here is derived from an EMBL/GenBank/DDBJ whole genome shotgun (WGS) entry which is preliminary data.</text>
</comment>
<organism evidence="1 2">
    <name type="scientific">Ixodes persulcatus</name>
    <name type="common">Taiga tick</name>
    <dbReference type="NCBI Taxonomy" id="34615"/>
    <lineage>
        <taxon>Eukaryota</taxon>
        <taxon>Metazoa</taxon>
        <taxon>Ecdysozoa</taxon>
        <taxon>Arthropoda</taxon>
        <taxon>Chelicerata</taxon>
        <taxon>Arachnida</taxon>
        <taxon>Acari</taxon>
        <taxon>Parasitiformes</taxon>
        <taxon>Ixodida</taxon>
        <taxon>Ixodoidea</taxon>
        <taxon>Ixodidae</taxon>
        <taxon>Ixodinae</taxon>
        <taxon>Ixodes</taxon>
    </lineage>
</organism>